<keyword evidence="2" id="KW-1185">Reference proteome</keyword>
<gene>
    <name evidence="1" type="ORF">SI7747_09012773</name>
</gene>
<name>A0A7I8J8H0_SPIIN</name>
<organism evidence="1">
    <name type="scientific">Spirodela intermedia</name>
    <name type="common">Intermediate duckweed</name>
    <dbReference type="NCBI Taxonomy" id="51605"/>
    <lineage>
        <taxon>Eukaryota</taxon>
        <taxon>Viridiplantae</taxon>
        <taxon>Streptophyta</taxon>
        <taxon>Embryophyta</taxon>
        <taxon>Tracheophyta</taxon>
        <taxon>Spermatophyta</taxon>
        <taxon>Magnoliopsida</taxon>
        <taxon>Liliopsida</taxon>
        <taxon>Araceae</taxon>
        <taxon>Lemnoideae</taxon>
        <taxon>Spirodela</taxon>
    </lineage>
</organism>
<dbReference type="AlphaFoldDB" id="A0A7I8J8H0"/>
<protein>
    <submittedName>
        <fullName evidence="1">Uncharacterized protein</fullName>
    </submittedName>
</protein>
<dbReference type="EMBL" id="LR743596">
    <property type="protein sequence ID" value="CAA2627094.1"/>
    <property type="molecule type" value="Genomic_DNA"/>
</dbReference>
<dbReference type="Proteomes" id="UP001189122">
    <property type="component" value="Unassembled WGS sequence"/>
</dbReference>
<proteinExistence type="predicted"/>
<reference evidence="1 2" key="1">
    <citation type="submission" date="2019-12" db="EMBL/GenBank/DDBJ databases">
        <authorList>
            <person name="Scholz U."/>
            <person name="Mascher M."/>
            <person name="Fiebig A."/>
        </authorList>
    </citation>
    <scope>NUCLEOTIDE SEQUENCE</scope>
</reference>
<evidence type="ECO:0000313" key="2">
    <source>
        <dbReference type="Proteomes" id="UP001189122"/>
    </source>
</evidence>
<accession>A0A7I8J8H0</accession>
<evidence type="ECO:0000313" key="1">
    <source>
        <dbReference type="EMBL" id="CAA2627094.1"/>
    </source>
</evidence>
<dbReference type="EMBL" id="CACRZD030000009">
    <property type="protein sequence ID" value="CAA6666384.1"/>
    <property type="molecule type" value="Genomic_DNA"/>
</dbReference>
<sequence length="37" mass="4044">MGPPFSSDIGLIFGSCLFRVSCHTWTLCCMLPLCCCT</sequence>